<name>A0A0R3W2X0_TAEAS</name>
<keyword evidence="2" id="KW-1185">Reference proteome</keyword>
<dbReference type="AlphaFoldDB" id="A0A0R3W2X0"/>
<reference evidence="1 2" key="2">
    <citation type="submission" date="2018-11" db="EMBL/GenBank/DDBJ databases">
        <authorList>
            <consortium name="Pathogen Informatics"/>
        </authorList>
    </citation>
    <scope>NUCLEOTIDE SEQUENCE [LARGE SCALE GENOMIC DNA]</scope>
</reference>
<protein>
    <submittedName>
        <fullName evidence="3">Expressed conserved protein</fullName>
    </submittedName>
</protein>
<dbReference type="Proteomes" id="UP000282613">
    <property type="component" value="Unassembled WGS sequence"/>
</dbReference>
<evidence type="ECO:0000313" key="3">
    <source>
        <dbReference type="WBParaSite" id="TASK_0000420901-mRNA-1"/>
    </source>
</evidence>
<accession>A0A0R3W2X0</accession>
<evidence type="ECO:0000313" key="2">
    <source>
        <dbReference type="Proteomes" id="UP000282613"/>
    </source>
</evidence>
<reference evidence="3" key="1">
    <citation type="submission" date="2017-02" db="UniProtKB">
        <authorList>
            <consortium name="WormBaseParasite"/>
        </authorList>
    </citation>
    <scope>IDENTIFICATION</scope>
</reference>
<proteinExistence type="predicted"/>
<dbReference type="EMBL" id="UYRS01018334">
    <property type="protein sequence ID" value="VDK33057.1"/>
    <property type="molecule type" value="Genomic_DNA"/>
</dbReference>
<sequence>MVALVTCQLDSINHVIAHQGEVVDTRIDCYTRDIGLSQKESGNGHSMSVCSESCTSQTSVCGACGSFMRPCCAGLPPYFQVTKLGYDAEQMPLALRPRCPCCGCRLNPLDEFKFSEVKRDGCTFDPCSPFDSKLYSSYFESFALSGPTKSMSSCSDSQADYSPSCHMEDQMLSSAATSSQIGTRSTQSNCSHYCSRRKRCRC</sequence>
<evidence type="ECO:0000313" key="1">
    <source>
        <dbReference type="EMBL" id="VDK33057.1"/>
    </source>
</evidence>
<gene>
    <name evidence="1" type="ORF">TASK_LOCUS4210</name>
</gene>
<dbReference type="OrthoDB" id="6280186at2759"/>
<dbReference type="WBParaSite" id="TASK_0000420901-mRNA-1">
    <property type="protein sequence ID" value="TASK_0000420901-mRNA-1"/>
    <property type="gene ID" value="TASK_0000420901"/>
</dbReference>
<organism evidence="3">
    <name type="scientific">Taenia asiatica</name>
    <name type="common">Asian tapeworm</name>
    <dbReference type="NCBI Taxonomy" id="60517"/>
    <lineage>
        <taxon>Eukaryota</taxon>
        <taxon>Metazoa</taxon>
        <taxon>Spiralia</taxon>
        <taxon>Lophotrochozoa</taxon>
        <taxon>Platyhelminthes</taxon>
        <taxon>Cestoda</taxon>
        <taxon>Eucestoda</taxon>
        <taxon>Cyclophyllidea</taxon>
        <taxon>Taeniidae</taxon>
        <taxon>Taenia</taxon>
    </lineage>
</organism>